<name>A0A6P8YDZ0_THRPL</name>
<feature type="region of interest" description="Disordered" evidence="1">
    <location>
        <begin position="20"/>
        <end position="50"/>
    </location>
</feature>
<dbReference type="KEGG" id="tpal:117643258"/>
<dbReference type="InParanoid" id="A0A6P8YDZ0"/>
<reference evidence="4" key="1">
    <citation type="submission" date="2025-08" db="UniProtKB">
        <authorList>
            <consortium name="RefSeq"/>
        </authorList>
    </citation>
    <scope>IDENTIFICATION</scope>
    <source>
        <tissue evidence="4">Total insect</tissue>
    </source>
</reference>
<organism evidence="4">
    <name type="scientific">Thrips palmi</name>
    <name type="common">Melon thrips</name>
    <dbReference type="NCBI Taxonomy" id="161013"/>
    <lineage>
        <taxon>Eukaryota</taxon>
        <taxon>Metazoa</taxon>
        <taxon>Ecdysozoa</taxon>
        <taxon>Arthropoda</taxon>
        <taxon>Hexapoda</taxon>
        <taxon>Insecta</taxon>
        <taxon>Pterygota</taxon>
        <taxon>Neoptera</taxon>
        <taxon>Paraneoptera</taxon>
        <taxon>Thysanoptera</taxon>
        <taxon>Terebrantia</taxon>
        <taxon>Thripoidea</taxon>
        <taxon>Thripidae</taxon>
        <taxon>Thrips</taxon>
    </lineage>
</organism>
<keyword evidence="2" id="KW-0732">Signal</keyword>
<dbReference type="OrthoDB" id="10424881at2759"/>
<dbReference type="Proteomes" id="UP000515158">
    <property type="component" value="Unplaced"/>
</dbReference>
<feature type="region of interest" description="Disordered" evidence="1">
    <location>
        <begin position="102"/>
        <end position="122"/>
    </location>
</feature>
<keyword evidence="3" id="KW-1185">Reference proteome</keyword>
<dbReference type="RefSeq" id="XP_034237918.1">
    <property type="nucleotide sequence ID" value="XM_034382027.1"/>
</dbReference>
<feature type="signal peptide" evidence="2">
    <location>
        <begin position="1"/>
        <end position="21"/>
    </location>
</feature>
<evidence type="ECO:0000313" key="4">
    <source>
        <dbReference type="RefSeq" id="XP_034237918.1"/>
    </source>
</evidence>
<gene>
    <name evidence="4" type="primary">LOC117643258</name>
</gene>
<evidence type="ECO:0000256" key="2">
    <source>
        <dbReference type="SAM" id="SignalP"/>
    </source>
</evidence>
<accession>A0A6P8YDZ0</accession>
<feature type="chain" id="PRO_5027996754" evidence="2">
    <location>
        <begin position="22"/>
        <end position="335"/>
    </location>
</feature>
<dbReference type="AlphaFoldDB" id="A0A6P8YDZ0"/>
<protein>
    <submittedName>
        <fullName evidence="4">Uncharacterized protein LOC117643258 isoform X1</fullName>
    </submittedName>
</protein>
<evidence type="ECO:0000313" key="3">
    <source>
        <dbReference type="Proteomes" id="UP000515158"/>
    </source>
</evidence>
<sequence>MTSSLLATALLVAAVTAATSAGGPDKSGSAMSSQCSAAAGTRGQGDSLAPGERVKVNVTVMGTRLFTHLGFELTCPTDSRKSSSIMIWRLSPTDKTIRWSAFWDGNAPPSDPNLPSEDGGGPYPEQEFPGGEHTFVVERRPAAGGVPDHMALWLQERPDRVARVRVQEGCDRLRTTTFIGSISPKFYNSGGVCGHQGMVLPPGSKVRVGVDVQSTDLGFQLVMRRPQDAAEASSAVAVTGIADDRRAWGYLARGPDGQVVSSAYLPSYRDPFGQPQLTPRLPDGEHVFVVERRPAEMAVWLEARPNLVVTAPVLQGEPLHLELHAALNRVLYDKA</sequence>
<evidence type="ECO:0000256" key="1">
    <source>
        <dbReference type="SAM" id="MobiDB-lite"/>
    </source>
</evidence>
<dbReference type="GeneID" id="117643258"/>
<proteinExistence type="predicted"/>